<gene>
    <name evidence="3" type="ORF">V0U35_10785</name>
</gene>
<keyword evidence="1" id="KW-0812">Transmembrane</keyword>
<feature type="transmembrane region" description="Helical" evidence="1">
    <location>
        <begin position="98"/>
        <end position="121"/>
    </location>
</feature>
<protein>
    <submittedName>
        <fullName evidence="3">DUF6249 domain-containing protein</fullName>
    </submittedName>
</protein>
<evidence type="ECO:0000313" key="3">
    <source>
        <dbReference type="EMBL" id="MEE2567161.1"/>
    </source>
</evidence>
<evidence type="ECO:0000313" key="4">
    <source>
        <dbReference type="Proteomes" id="UP001310692"/>
    </source>
</evidence>
<dbReference type="Pfam" id="PF19762">
    <property type="entry name" value="DUF6249"/>
    <property type="match status" value="1"/>
</dbReference>
<keyword evidence="1" id="KW-1133">Transmembrane helix</keyword>
<feature type="transmembrane region" description="Helical" evidence="1">
    <location>
        <begin position="68"/>
        <end position="86"/>
    </location>
</feature>
<organism evidence="3 4">
    <name type="scientific">Hyphobacterium marinum</name>
    <dbReference type="NCBI Taxonomy" id="3116574"/>
    <lineage>
        <taxon>Bacteria</taxon>
        <taxon>Pseudomonadati</taxon>
        <taxon>Pseudomonadota</taxon>
        <taxon>Alphaproteobacteria</taxon>
        <taxon>Maricaulales</taxon>
        <taxon>Maricaulaceae</taxon>
        <taxon>Hyphobacterium</taxon>
    </lineage>
</organism>
<evidence type="ECO:0000259" key="2">
    <source>
        <dbReference type="Pfam" id="PF19762"/>
    </source>
</evidence>
<sequence>MGPDILVPATIFGSVVLIVWVIVSNRTRRNREVLETVRSAIQSGQQMTPETIRALGVERKKKGGDIRWGIILVSIALAFVSLGYTIGSVDGGDAEEAFVIMTGVAAFPGFVGVALIIMGVFMRDKSNDDDA</sequence>
<feature type="transmembrane region" description="Helical" evidence="1">
    <location>
        <begin position="6"/>
        <end position="23"/>
    </location>
</feature>
<feature type="domain" description="DUF6249" evidence="2">
    <location>
        <begin position="5"/>
        <end position="119"/>
    </location>
</feature>
<evidence type="ECO:0000256" key="1">
    <source>
        <dbReference type="SAM" id="Phobius"/>
    </source>
</evidence>
<keyword evidence="1" id="KW-0472">Membrane</keyword>
<dbReference type="RefSeq" id="WP_330196721.1">
    <property type="nucleotide sequence ID" value="NZ_JAZDRO010000004.1"/>
</dbReference>
<proteinExistence type="predicted"/>
<dbReference type="Proteomes" id="UP001310692">
    <property type="component" value="Unassembled WGS sequence"/>
</dbReference>
<keyword evidence="4" id="KW-1185">Reference proteome</keyword>
<name>A0ABU7M015_9PROT</name>
<dbReference type="EMBL" id="JAZDRO010000004">
    <property type="protein sequence ID" value="MEE2567161.1"/>
    <property type="molecule type" value="Genomic_DNA"/>
</dbReference>
<reference evidence="3 4" key="1">
    <citation type="submission" date="2024-01" db="EMBL/GenBank/DDBJ databases">
        <title>Hyphobacterium bacterium isolated from marine sediment.</title>
        <authorList>
            <person name="Zhao S."/>
        </authorList>
    </citation>
    <scope>NUCLEOTIDE SEQUENCE [LARGE SCALE GENOMIC DNA]</scope>
    <source>
        <strain evidence="3 4">Y60-23</strain>
    </source>
</reference>
<comment type="caution">
    <text evidence="3">The sequence shown here is derived from an EMBL/GenBank/DDBJ whole genome shotgun (WGS) entry which is preliminary data.</text>
</comment>
<dbReference type="InterPro" id="IPR046216">
    <property type="entry name" value="DUF6249"/>
</dbReference>
<accession>A0ABU7M015</accession>